<comment type="caution">
    <text evidence="2">The sequence shown here is derived from an EMBL/GenBank/DDBJ whole genome shotgun (WGS) entry which is preliminary data.</text>
</comment>
<feature type="region of interest" description="Disordered" evidence="1">
    <location>
        <begin position="253"/>
        <end position="282"/>
    </location>
</feature>
<dbReference type="EMBL" id="CAIIXF020000006">
    <property type="protein sequence ID" value="CAH1786332.1"/>
    <property type="molecule type" value="Genomic_DNA"/>
</dbReference>
<dbReference type="AlphaFoldDB" id="A0A8J1UEC0"/>
<evidence type="ECO:0000313" key="3">
    <source>
        <dbReference type="Proteomes" id="UP000749559"/>
    </source>
</evidence>
<feature type="compositionally biased region" description="Polar residues" evidence="1">
    <location>
        <begin position="272"/>
        <end position="282"/>
    </location>
</feature>
<keyword evidence="3" id="KW-1185">Reference proteome</keyword>
<dbReference type="Proteomes" id="UP000749559">
    <property type="component" value="Unassembled WGS sequence"/>
</dbReference>
<sequence length="307" mass="35286">MHHQPPTIKPNWGKQRQKQYVPKSLIQQVLLHDNVLEKQTLDVSVRLLGIEHRRKLRLNELNKTSFILQQSRKQRQLEQHGNSTVSLIPEDVVRKYGHLAWKPGETDLDLPKIKSKSGSRRGSHRRSNTARDEIDRVAGANDRPGFDRSVTLPNLGKNQMHKRSVSVNDADDVKSIDINAKSLLITTPIHSGVSRMKRSKTFHFETEDHLKTSSKDPRFEKLFSTLNTPYKPPWHLPNENHKAPPPATMFVSHRSLSPEDEPLPTPREKLNRNVSFRPDSTSEILQDLEDLEIINDEAAEKADMDDW</sequence>
<evidence type="ECO:0000313" key="2">
    <source>
        <dbReference type="EMBL" id="CAH1786332.1"/>
    </source>
</evidence>
<gene>
    <name evidence="2" type="ORF">OFUS_LOCUS12248</name>
</gene>
<protein>
    <submittedName>
        <fullName evidence="2">Uncharacterized protein</fullName>
    </submittedName>
</protein>
<organism evidence="2 3">
    <name type="scientific">Owenia fusiformis</name>
    <name type="common">Polychaete worm</name>
    <dbReference type="NCBI Taxonomy" id="6347"/>
    <lineage>
        <taxon>Eukaryota</taxon>
        <taxon>Metazoa</taxon>
        <taxon>Spiralia</taxon>
        <taxon>Lophotrochozoa</taxon>
        <taxon>Annelida</taxon>
        <taxon>Polychaeta</taxon>
        <taxon>Sedentaria</taxon>
        <taxon>Canalipalpata</taxon>
        <taxon>Sabellida</taxon>
        <taxon>Oweniida</taxon>
        <taxon>Oweniidae</taxon>
        <taxon>Owenia</taxon>
    </lineage>
</organism>
<feature type="compositionally biased region" description="Basic residues" evidence="1">
    <location>
        <begin position="113"/>
        <end position="128"/>
    </location>
</feature>
<proteinExistence type="predicted"/>
<name>A0A8J1UEC0_OWEFU</name>
<reference evidence="2" key="1">
    <citation type="submission" date="2022-03" db="EMBL/GenBank/DDBJ databases">
        <authorList>
            <person name="Martin C."/>
        </authorList>
    </citation>
    <scope>NUCLEOTIDE SEQUENCE</scope>
</reference>
<feature type="region of interest" description="Disordered" evidence="1">
    <location>
        <begin position="107"/>
        <end position="163"/>
    </location>
</feature>
<evidence type="ECO:0000256" key="1">
    <source>
        <dbReference type="SAM" id="MobiDB-lite"/>
    </source>
</evidence>
<accession>A0A8J1UEC0</accession>